<organism evidence="1 2">
    <name type="scientific">Actinomyces naeslundii (strain ATCC 12104 / DSM 43013 / CCUG 2238 / JCM 8349 / NCTC 10301 / Howell 279)</name>
    <dbReference type="NCBI Taxonomy" id="1115803"/>
    <lineage>
        <taxon>Bacteria</taxon>
        <taxon>Bacillati</taxon>
        <taxon>Actinomycetota</taxon>
        <taxon>Actinomycetes</taxon>
        <taxon>Actinomycetales</taxon>
        <taxon>Actinomycetaceae</taxon>
        <taxon>Actinomyces</taxon>
    </lineage>
</organism>
<comment type="caution">
    <text evidence="1">The sequence shown here is derived from an EMBL/GenBank/DDBJ whole genome shotgun (WGS) entry which is preliminary data.</text>
</comment>
<dbReference type="AlphaFoldDB" id="J3AA85"/>
<dbReference type="EMBL" id="ALJK01000148">
    <property type="protein sequence ID" value="EJN84523.1"/>
    <property type="molecule type" value="Genomic_DNA"/>
</dbReference>
<dbReference type="Proteomes" id="UP000007814">
    <property type="component" value="Unassembled WGS sequence"/>
</dbReference>
<dbReference type="PATRIC" id="fig|1115803.3.peg.1635"/>
<evidence type="ECO:0000313" key="2">
    <source>
        <dbReference type="Proteomes" id="UP000007814"/>
    </source>
</evidence>
<proteinExistence type="predicted"/>
<accession>J3AA85</accession>
<reference evidence="1 2" key="1">
    <citation type="submission" date="2012-07" db="EMBL/GenBank/DDBJ databases">
        <authorList>
            <person name="Durkin A.S."/>
            <person name="McCorrison J."/>
            <person name="Torralba M."/>
            <person name="Gillis M."/>
            <person name="Methe B."/>
            <person name="Sutton G."/>
            <person name="Nelson K.E."/>
        </authorList>
    </citation>
    <scope>NUCLEOTIDE SEQUENCE [LARGE SCALE GENOMIC DNA]</scope>
    <source>
        <strain evidence="2">ATCC 12104 / DSM 43013 / CCUG 2238 / JCM 8349 / NCTC 10301 / Howell 279</strain>
    </source>
</reference>
<gene>
    <name evidence="1" type="ORF">HMPREF1129_2072</name>
</gene>
<evidence type="ECO:0000313" key="1">
    <source>
        <dbReference type="EMBL" id="EJN84523.1"/>
    </source>
</evidence>
<name>J3AA85_ACTNH</name>
<sequence>MPQGPPLEKPRAGGHGARFRARPKEVTFSPAPAPPSVDLVPPKRETCGLWQRAPYPAADPLAQGRIPWNRSLKALPSLKRRRRQVRRRVTGAP</sequence>
<protein>
    <submittedName>
        <fullName evidence="1">Uncharacterized protein</fullName>
    </submittedName>
</protein>